<feature type="compositionally biased region" description="Basic and acidic residues" evidence="1">
    <location>
        <begin position="7"/>
        <end position="18"/>
    </location>
</feature>
<accession>A0A3P6FC03</accession>
<proteinExistence type="predicted"/>
<protein>
    <submittedName>
        <fullName evidence="2">Uncharacterized protein</fullName>
    </submittedName>
</protein>
<feature type="region of interest" description="Disordered" evidence="1">
    <location>
        <begin position="1"/>
        <end position="23"/>
    </location>
</feature>
<sequence>MLSPRWRYSETEKGKGIRADSSTSIDRLSGPKLLDAAIRAHRGAPGDVASLSSDRIEVAGDAEERFERISDCDLLANDGVVDIGV</sequence>
<dbReference type="EMBL" id="LR031879">
    <property type="protein sequence ID" value="VDD55287.1"/>
    <property type="molecule type" value="Genomic_DNA"/>
</dbReference>
<name>A0A3P6FC03_BRAOL</name>
<evidence type="ECO:0000256" key="1">
    <source>
        <dbReference type="SAM" id="MobiDB-lite"/>
    </source>
</evidence>
<organism evidence="2">
    <name type="scientific">Brassica oleracea</name>
    <name type="common">Wild cabbage</name>
    <dbReference type="NCBI Taxonomy" id="3712"/>
    <lineage>
        <taxon>Eukaryota</taxon>
        <taxon>Viridiplantae</taxon>
        <taxon>Streptophyta</taxon>
        <taxon>Embryophyta</taxon>
        <taxon>Tracheophyta</taxon>
        <taxon>Spermatophyta</taxon>
        <taxon>Magnoliopsida</taxon>
        <taxon>eudicotyledons</taxon>
        <taxon>Gunneridae</taxon>
        <taxon>Pentapetalae</taxon>
        <taxon>rosids</taxon>
        <taxon>malvids</taxon>
        <taxon>Brassicales</taxon>
        <taxon>Brassicaceae</taxon>
        <taxon>Brassiceae</taxon>
        <taxon>Brassica</taxon>
    </lineage>
</organism>
<reference evidence="2" key="1">
    <citation type="submission" date="2018-11" db="EMBL/GenBank/DDBJ databases">
        <authorList>
            <consortium name="Genoscope - CEA"/>
            <person name="William W."/>
        </authorList>
    </citation>
    <scope>NUCLEOTIDE SEQUENCE</scope>
</reference>
<evidence type="ECO:0000313" key="2">
    <source>
        <dbReference type="EMBL" id="VDD55287.1"/>
    </source>
</evidence>
<dbReference type="AlphaFoldDB" id="A0A3P6FC03"/>
<gene>
    <name evidence="2" type="ORF">BOLC8T48516H</name>
</gene>